<evidence type="ECO:0000256" key="2">
    <source>
        <dbReference type="ARBA" id="ARBA00007362"/>
    </source>
</evidence>
<sequence>MKDVQKFVGLDVSKDTIAVAIVGAGKAAPFINLLPVWTVIFGVFLLHEQVSLMSLLVGIVTIAGAVLASL</sequence>
<accession>A0ABT0WF49</accession>
<keyword evidence="3" id="KW-1133">Transmembrane helix</keyword>
<comment type="similarity">
    <text evidence="2">Belongs to the EamA transporter family.</text>
</comment>
<evidence type="ECO:0000256" key="3">
    <source>
        <dbReference type="SAM" id="Phobius"/>
    </source>
</evidence>
<keyword evidence="3" id="KW-0812">Transmembrane</keyword>
<keyword evidence="6" id="KW-1185">Reference proteome</keyword>
<keyword evidence="3" id="KW-0472">Membrane</keyword>
<dbReference type="EMBL" id="JAMQCR010000002">
    <property type="protein sequence ID" value="MCM2534936.1"/>
    <property type="molecule type" value="Genomic_DNA"/>
</dbReference>
<feature type="transmembrane region" description="Helical" evidence="3">
    <location>
        <begin position="50"/>
        <end position="68"/>
    </location>
</feature>
<evidence type="ECO:0000313" key="5">
    <source>
        <dbReference type="EMBL" id="MCM2534936.1"/>
    </source>
</evidence>
<name>A0ABT0WF49_9BACI</name>
<proteinExistence type="inferred from homology"/>
<comment type="subcellular location">
    <subcellularLocation>
        <location evidence="1">Endomembrane system</location>
        <topology evidence="1">Multi-pass membrane protein</topology>
    </subcellularLocation>
</comment>
<gene>
    <name evidence="5" type="ORF">NDK43_24565</name>
</gene>
<dbReference type="Pfam" id="PF00892">
    <property type="entry name" value="EamA"/>
    <property type="match status" value="1"/>
</dbReference>
<feature type="transmembrane region" description="Helical" evidence="3">
    <location>
        <begin position="21"/>
        <end position="44"/>
    </location>
</feature>
<evidence type="ECO:0000313" key="6">
    <source>
        <dbReference type="Proteomes" id="UP001523262"/>
    </source>
</evidence>
<dbReference type="Proteomes" id="UP001523262">
    <property type="component" value="Unassembled WGS sequence"/>
</dbReference>
<dbReference type="InterPro" id="IPR000620">
    <property type="entry name" value="EamA_dom"/>
</dbReference>
<evidence type="ECO:0000256" key="1">
    <source>
        <dbReference type="ARBA" id="ARBA00004127"/>
    </source>
</evidence>
<protein>
    <submittedName>
        <fullName evidence="5">DMT family transporter</fullName>
    </submittedName>
</protein>
<evidence type="ECO:0000259" key="4">
    <source>
        <dbReference type="Pfam" id="PF00892"/>
    </source>
</evidence>
<feature type="domain" description="EamA" evidence="4">
    <location>
        <begin position="18"/>
        <end position="69"/>
    </location>
</feature>
<organism evidence="5 6">
    <name type="scientific">Neobacillus pocheonensis</name>
    <dbReference type="NCBI Taxonomy" id="363869"/>
    <lineage>
        <taxon>Bacteria</taxon>
        <taxon>Bacillati</taxon>
        <taxon>Bacillota</taxon>
        <taxon>Bacilli</taxon>
        <taxon>Bacillales</taxon>
        <taxon>Bacillaceae</taxon>
        <taxon>Neobacillus</taxon>
    </lineage>
</organism>
<dbReference type="SUPFAM" id="SSF103481">
    <property type="entry name" value="Multidrug resistance efflux transporter EmrE"/>
    <property type="match status" value="1"/>
</dbReference>
<dbReference type="InterPro" id="IPR037185">
    <property type="entry name" value="EmrE-like"/>
</dbReference>
<comment type="caution">
    <text evidence="5">The sequence shown here is derived from an EMBL/GenBank/DDBJ whole genome shotgun (WGS) entry which is preliminary data.</text>
</comment>
<reference evidence="5 6" key="1">
    <citation type="submission" date="2022-06" db="EMBL/GenBank/DDBJ databases">
        <authorList>
            <person name="Jeon C.O."/>
        </authorList>
    </citation>
    <scope>NUCLEOTIDE SEQUENCE [LARGE SCALE GENOMIC DNA]</scope>
    <source>
        <strain evidence="5 6">KCTC 13943</strain>
    </source>
</reference>